<evidence type="ECO:0000313" key="8">
    <source>
        <dbReference type="EMBL" id="KAF7137017.1"/>
    </source>
</evidence>
<comment type="caution">
    <text evidence="8">The sequence shown here is derived from an EMBL/GenBank/DDBJ whole genome shotgun (WGS) entry which is preliminary data.</text>
</comment>
<feature type="compositionally biased region" description="Acidic residues" evidence="6">
    <location>
        <begin position="455"/>
        <end position="468"/>
    </location>
</feature>
<dbReference type="PANTHER" id="PTHR46481">
    <property type="entry name" value="ZINC FINGER BED DOMAIN-CONTAINING PROTEIN 4"/>
    <property type="match status" value="1"/>
</dbReference>
<dbReference type="GO" id="GO:0005634">
    <property type="term" value="C:nucleus"/>
    <property type="evidence" value="ECO:0007669"/>
    <property type="project" value="UniProtKB-SubCell"/>
</dbReference>
<dbReference type="AlphaFoldDB" id="A0A8H6PHR3"/>
<feature type="region of interest" description="Disordered" evidence="6">
    <location>
        <begin position="446"/>
        <end position="520"/>
    </location>
</feature>
<dbReference type="InterPro" id="IPR008906">
    <property type="entry name" value="HATC_C_dom"/>
</dbReference>
<dbReference type="EMBL" id="JACBAD010001659">
    <property type="protein sequence ID" value="KAF7137017.1"/>
    <property type="molecule type" value="Genomic_DNA"/>
</dbReference>
<organism evidence="8 9">
    <name type="scientific">Aspergillus hiratsukae</name>
    <dbReference type="NCBI Taxonomy" id="1194566"/>
    <lineage>
        <taxon>Eukaryota</taxon>
        <taxon>Fungi</taxon>
        <taxon>Dikarya</taxon>
        <taxon>Ascomycota</taxon>
        <taxon>Pezizomycotina</taxon>
        <taxon>Eurotiomycetes</taxon>
        <taxon>Eurotiomycetidae</taxon>
        <taxon>Eurotiales</taxon>
        <taxon>Aspergillaceae</taxon>
        <taxon>Aspergillus</taxon>
        <taxon>Aspergillus subgen. Fumigati</taxon>
    </lineage>
</organism>
<dbReference type="Proteomes" id="UP000630445">
    <property type="component" value="Unassembled WGS sequence"/>
</dbReference>
<evidence type="ECO:0000256" key="5">
    <source>
        <dbReference type="ARBA" id="ARBA00023242"/>
    </source>
</evidence>
<evidence type="ECO:0000313" key="9">
    <source>
        <dbReference type="Proteomes" id="UP000630445"/>
    </source>
</evidence>
<keyword evidence="3" id="KW-0863">Zinc-finger</keyword>
<evidence type="ECO:0000256" key="1">
    <source>
        <dbReference type="ARBA" id="ARBA00004123"/>
    </source>
</evidence>
<evidence type="ECO:0000259" key="7">
    <source>
        <dbReference type="Pfam" id="PF05699"/>
    </source>
</evidence>
<proteinExistence type="predicted"/>
<accession>A0A8H6PHR3</accession>
<dbReference type="GO" id="GO:0046983">
    <property type="term" value="F:protein dimerization activity"/>
    <property type="evidence" value="ECO:0007669"/>
    <property type="project" value="InterPro"/>
</dbReference>
<comment type="subcellular location">
    <subcellularLocation>
        <location evidence="1">Nucleus</location>
    </subcellularLocation>
</comment>
<sequence>MARSAPSPPTIPSAITIRRRLESLVKDRQQRILRMLPAGSKLSIALDCWTSPFSQAFMAITGYFIDADWVYREVLLDFKPIYGAHTGANLSSVLMETLVKHGIEDRVFGLTTDNASNNKTLVDSLQQALSDGVLIIRIPCLAHIIQLSLNQLLDHIKAANAQHREREISYTLNKIRHLAIYMNASPQRRETFNNHQTKDPKLMPIQDVKTRWNSTFLMLRRAKRLRAIFTPFCVEYDREDLLLNNEEWRQVDYLLCITEPFFDYTTQLSKTRDITAHYVFKIYNKLFEHLEQSMKQLRRKRIPWKKHMLDALEAGRLKLDEYYSQTDNVRGGAILIANPFKKLSLHTKIVFLILKSLGSQMAVRPSSKLDKMLNGGKKQPKAAADEMTQYLDSDTIDIGPLAFWRENQGRFPAIAALARDVLSVPATSAGESQRLEKFFSREEIEAAKEEKDERLDEVEVEPISDTEESDNRLNDEMVAEVAPSPPVEDHTEPKLPENNTRLRASGRKRKSREDDAFEYH</sequence>
<gene>
    <name evidence="8" type="ORF">CNMCM5793_006821</name>
</gene>
<name>A0A8H6PHR3_9EURO</name>
<evidence type="ECO:0000256" key="2">
    <source>
        <dbReference type="ARBA" id="ARBA00022723"/>
    </source>
</evidence>
<keyword evidence="9" id="KW-1185">Reference proteome</keyword>
<keyword evidence="2" id="KW-0479">Metal-binding</keyword>
<feature type="domain" description="HAT C-terminal dimerisation" evidence="7">
    <location>
        <begin position="388"/>
        <end position="429"/>
    </location>
</feature>
<evidence type="ECO:0000256" key="3">
    <source>
        <dbReference type="ARBA" id="ARBA00022771"/>
    </source>
</evidence>
<dbReference type="Pfam" id="PF05699">
    <property type="entry name" value="Dimer_Tnp_hAT"/>
    <property type="match status" value="1"/>
</dbReference>
<reference evidence="8" key="1">
    <citation type="submission" date="2020-06" db="EMBL/GenBank/DDBJ databases">
        <title>Draft genome sequences of strains closely related to Aspergillus parafelis and Aspergillus hiratsukae.</title>
        <authorList>
            <person name="Dos Santos R.A.C."/>
            <person name="Rivero-Menendez O."/>
            <person name="Steenwyk J.L."/>
            <person name="Mead M.E."/>
            <person name="Goldman G.H."/>
            <person name="Alastruey-Izquierdo A."/>
            <person name="Rokas A."/>
        </authorList>
    </citation>
    <scope>NUCLEOTIDE SEQUENCE</scope>
    <source>
        <strain evidence="8">CNM-CM5793</strain>
    </source>
</reference>
<keyword evidence="5" id="KW-0539">Nucleus</keyword>
<evidence type="ECO:0000256" key="4">
    <source>
        <dbReference type="ARBA" id="ARBA00022833"/>
    </source>
</evidence>
<dbReference type="PANTHER" id="PTHR46481:SF10">
    <property type="entry name" value="ZINC FINGER BED DOMAIN-CONTAINING PROTEIN 39"/>
    <property type="match status" value="1"/>
</dbReference>
<dbReference type="OrthoDB" id="4505704at2759"/>
<protein>
    <recommendedName>
        <fullName evidence="7">HAT C-terminal dimerisation domain-containing protein</fullName>
    </recommendedName>
</protein>
<keyword evidence="4" id="KW-0862">Zinc</keyword>
<dbReference type="InterPro" id="IPR012337">
    <property type="entry name" value="RNaseH-like_sf"/>
</dbReference>
<evidence type="ECO:0000256" key="6">
    <source>
        <dbReference type="SAM" id="MobiDB-lite"/>
    </source>
</evidence>
<dbReference type="SUPFAM" id="SSF53098">
    <property type="entry name" value="Ribonuclease H-like"/>
    <property type="match status" value="1"/>
</dbReference>
<feature type="compositionally biased region" description="Basic and acidic residues" evidence="6">
    <location>
        <begin position="511"/>
        <end position="520"/>
    </location>
</feature>
<dbReference type="GO" id="GO:0008270">
    <property type="term" value="F:zinc ion binding"/>
    <property type="evidence" value="ECO:0007669"/>
    <property type="project" value="UniProtKB-KW"/>
</dbReference>
<dbReference type="InterPro" id="IPR052035">
    <property type="entry name" value="ZnF_BED_domain_contain"/>
</dbReference>